<dbReference type="AlphaFoldDB" id="A0A6C0AR81"/>
<protein>
    <submittedName>
        <fullName evidence="1">Uncharacterized protein</fullName>
    </submittedName>
</protein>
<accession>A0A6C0AR81</accession>
<reference evidence="1" key="1">
    <citation type="journal article" date="2020" name="Nature">
        <title>Giant virus diversity and host interactions through global metagenomics.</title>
        <authorList>
            <person name="Schulz F."/>
            <person name="Roux S."/>
            <person name="Paez-Espino D."/>
            <person name="Jungbluth S."/>
            <person name="Walsh D.A."/>
            <person name="Denef V.J."/>
            <person name="McMahon K.D."/>
            <person name="Konstantinidis K.T."/>
            <person name="Eloe-Fadrosh E.A."/>
            <person name="Kyrpides N.C."/>
            <person name="Woyke T."/>
        </authorList>
    </citation>
    <scope>NUCLEOTIDE SEQUENCE</scope>
    <source>
        <strain evidence="1">GVMAG-S-1101165-79</strain>
    </source>
</reference>
<evidence type="ECO:0000313" key="1">
    <source>
        <dbReference type="EMBL" id="QHS82106.1"/>
    </source>
</evidence>
<name>A0A6C0AR81_9ZZZZ</name>
<proteinExistence type="predicted"/>
<organism evidence="1">
    <name type="scientific">viral metagenome</name>
    <dbReference type="NCBI Taxonomy" id="1070528"/>
    <lineage>
        <taxon>unclassified sequences</taxon>
        <taxon>metagenomes</taxon>
        <taxon>organismal metagenomes</taxon>
    </lineage>
</organism>
<dbReference type="EMBL" id="MN740762">
    <property type="protein sequence ID" value="QHS82106.1"/>
    <property type="molecule type" value="Genomic_DNA"/>
</dbReference>
<sequence>MKHVYFYISLLFFKIIDAFKPFITKYISEKTTQRIIKSLSGLLQRIPYINNRVLGNPISVIEMDKSDCDMNSQSCKIKMIVPGYMEHDPKAEAEKKYIK</sequence>